<keyword evidence="4" id="KW-1185">Reference proteome</keyword>
<dbReference type="GO" id="GO:0016787">
    <property type="term" value="F:hydrolase activity"/>
    <property type="evidence" value="ECO:0007669"/>
    <property type="project" value="UniProtKB-KW"/>
</dbReference>
<dbReference type="GeneID" id="28821488"/>
<reference evidence="3 4" key="1">
    <citation type="submission" date="2015-10" db="EMBL/GenBank/DDBJ databases">
        <title>Full genome of DAOMC 229536 Phialocephala scopiformis, a fungal endophyte of spruce producing the potent anti-insectan compound rugulosin.</title>
        <authorList>
            <consortium name="DOE Joint Genome Institute"/>
            <person name="Walker A.K."/>
            <person name="Frasz S.L."/>
            <person name="Seifert K.A."/>
            <person name="Miller J.D."/>
            <person name="Mondo S.J."/>
            <person name="Labutti K."/>
            <person name="Lipzen A."/>
            <person name="Dockter R."/>
            <person name="Kennedy M."/>
            <person name="Grigoriev I.V."/>
            <person name="Spatafora J.W."/>
        </authorList>
    </citation>
    <scope>NUCLEOTIDE SEQUENCE [LARGE SCALE GENOMIC DNA]</scope>
    <source>
        <strain evidence="3 4">CBS 120377</strain>
    </source>
</reference>
<dbReference type="AlphaFoldDB" id="A0A194XIE8"/>
<name>A0A194XIE8_MOLSC</name>
<dbReference type="SUPFAM" id="SSF53474">
    <property type="entry name" value="alpha/beta-Hydrolases"/>
    <property type="match status" value="1"/>
</dbReference>
<dbReference type="EMBL" id="KQ947411">
    <property type="protein sequence ID" value="KUJ19542.1"/>
    <property type="molecule type" value="Genomic_DNA"/>
</dbReference>
<dbReference type="GO" id="GO:0019748">
    <property type="term" value="P:secondary metabolic process"/>
    <property type="evidence" value="ECO:0007669"/>
    <property type="project" value="TreeGrafter"/>
</dbReference>
<organism evidence="3 4">
    <name type="scientific">Mollisia scopiformis</name>
    <name type="common">Conifer needle endophyte fungus</name>
    <name type="synonym">Phialocephala scopiformis</name>
    <dbReference type="NCBI Taxonomy" id="149040"/>
    <lineage>
        <taxon>Eukaryota</taxon>
        <taxon>Fungi</taxon>
        <taxon>Dikarya</taxon>
        <taxon>Ascomycota</taxon>
        <taxon>Pezizomycotina</taxon>
        <taxon>Leotiomycetes</taxon>
        <taxon>Helotiales</taxon>
        <taxon>Mollisiaceae</taxon>
        <taxon>Mollisia</taxon>
    </lineage>
</organism>
<dbReference type="InterPro" id="IPR005645">
    <property type="entry name" value="FSH-like_dom"/>
</dbReference>
<sequence length="239" mass="26301">MHFLCLHGIGTSNQVFEVQTAALRYELGDNHSYEFVEGTVPWQLAPEVSSMFNPKDSYHAYFDPESAPSAQQALDQLDDYVHTEGPFDGIIAFSQGAALAATYIIRKSKQSKPGNHNEMPIKCVVFLSSTALYDYELYFEKGQLRVLDADIDSELIQIPTVHIWGEQDNLRKDSERLSRLCAQATVFVHGGAHEVPGLGSNANVTGAVNAIRRGIREAQDLMSRGLDGRVEGNGVDAAE</sequence>
<evidence type="ECO:0000313" key="4">
    <source>
        <dbReference type="Proteomes" id="UP000070700"/>
    </source>
</evidence>
<gene>
    <name evidence="3" type="ORF">LY89DRAFT_642647</name>
</gene>
<evidence type="ECO:0000256" key="1">
    <source>
        <dbReference type="ARBA" id="ARBA00022801"/>
    </source>
</evidence>
<dbReference type="GO" id="GO:0005737">
    <property type="term" value="C:cytoplasm"/>
    <property type="evidence" value="ECO:0007669"/>
    <property type="project" value="TreeGrafter"/>
</dbReference>
<dbReference type="InterPro" id="IPR029058">
    <property type="entry name" value="AB_hydrolase_fold"/>
</dbReference>
<dbReference type="PANTHER" id="PTHR48070">
    <property type="entry name" value="ESTERASE OVCA2"/>
    <property type="match status" value="1"/>
</dbReference>
<dbReference type="OrthoDB" id="2094269at2759"/>
<dbReference type="InParanoid" id="A0A194XIE8"/>
<keyword evidence="1" id="KW-0378">Hydrolase</keyword>
<dbReference type="Pfam" id="PF03959">
    <property type="entry name" value="FSH1"/>
    <property type="match status" value="1"/>
</dbReference>
<dbReference type="Gene3D" id="3.40.50.1820">
    <property type="entry name" value="alpha/beta hydrolase"/>
    <property type="match status" value="1"/>
</dbReference>
<protein>
    <recommendedName>
        <fullName evidence="2">Serine hydrolase domain-containing protein</fullName>
    </recommendedName>
</protein>
<accession>A0A194XIE8</accession>
<dbReference type="RefSeq" id="XP_018073897.1">
    <property type="nucleotide sequence ID" value="XM_018211762.1"/>
</dbReference>
<evidence type="ECO:0000259" key="2">
    <source>
        <dbReference type="Pfam" id="PF03959"/>
    </source>
</evidence>
<dbReference type="KEGG" id="psco:LY89DRAFT_642647"/>
<dbReference type="GO" id="GO:0005634">
    <property type="term" value="C:nucleus"/>
    <property type="evidence" value="ECO:0007669"/>
    <property type="project" value="TreeGrafter"/>
</dbReference>
<dbReference type="PANTHER" id="PTHR48070:SF4">
    <property type="entry name" value="ESTERASE ALNB"/>
    <property type="match status" value="1"/>
</dbReference>
<evidence type="ECO:0000313" key="3">
    <source>
        <dbReference type="EMBL" id="KUJ19542.1"/>
    </source>
</evidence>
<proteinExistence type="predicted"/>
<feature type="domain" description="Serine hydrolase" evidence="2">
    <location>
        <begin position="2"/>
        <end position="197"/>
    </location>
</feature>
<dbReference type="InterPro" id="IPR050593">
    <property type="entry name" value="LovG"/>
</dbReference>
<dbReference type="Proteomes" id="UP000070700">
    <property type="component" value="Unassembled WGS sequence"/>
</dbReference>